<keyword evidence="2" id="KW-0479">Metal-binding</keyword>
<organism evidence="6 7">
    <name type="scientific">Zasmidium cellare</name>
    <name type="common">Wine cellar mold</name>
    <name type="synonym">Racodium cellare</name>
    <dbReference type="NCBI Taxonomy" id="395010"/>
    <lineage>
        <taxon>Eukaryota</taxon>
        <taxon>Fungi</taxon>
        <taxon>Dikarya</taxon>
        <taxon>Ascomycota</taxon>
        <taxon>Pezizomycotina</taxon>
        <taxon>Dothideomycetes</taxon>
        <taxon>Dothideomycetidae</taxon>
        <taxon>Mycosphaerellales</taxon>
        <taxon>Mycosphaerellaceae</taxon>
        <taxon>Zasmidium</taxon>
    </lineage>
</organism>
<dbReference type="PANTHER" id="PTHR46300:SF2">
    <property type="entry name" value="CYTOCHROME P450 MONOOXYGENASE ALNH-RELATED"/>
    <property type="match status" value="1"/>
</dbReference>
<keyword evidence="3" id="KW-0560">Oxidoreductase</keyword>
<evidence type="ECO:0000256" key="4">
    <source>
        <dbReference type="ARBA" id="ARBA00023004"/>
    </source>
</evidence>
<gene>
    <name evidence="6" type="ORF">PRZ48_004137</name>
</gene>
<evidence type="ECO:0000256" key="2">
    <source>
        <dbReference type="ARBA" id="ARBA00022723"/>
    </source>
</evidence>
<dbReference type="PANTHER" id="PTHR46300">
    <property type="entry name" value="P450, PUTATIVE (EUROFUNG)-RELATED-RELATED"/>
    <property type="match status" value="1"/>
</dbReference>
<dbReference type="Proteomes" id="UP001305779">
    <property type="component" value="Unassembled WGS sequence"/>
</dbReference>
<evidence type="ECO:0000313" key="6">
    <source>
        <dbReference type="EMBL" id="KAK4506172.1"/>
    </source>
</evidence>
<name>A0ABR0EX33_ZASCE</name>
<evidence type="ECO:0008006" key="8">
    <source>
        <dbReference type="Google" id="ProtNLM"/>
    </source>
</evidence>
<evidence type="ECO:0000313" key="7">
    <source>
        <dbReference type="Proteomes" id="UP001305779"/>
    </source>
</evidence>
<accession>A0ABR0EX33</accession>
<evidence type="ECO:0000256" key="1">
    <source>
        <dbReference type="ARBA" id="ARBA00010617"/>
    </source>
</evidence>
<dbReference type="Pfam" id="PF00067">
    <property type="entry name" value="p450"/>
    <property type="match status" value="1"/>
</dbReference>
<dbReference type="PRINTS" id="PR00463">
    <property type="entry name" value="EP450I"/>
</dbReference>
<keyword evidence="7" id="KW-1185">Reference proteome</keyword>
<reference evidence="6 7" key="1">
    <citation type="journal article" date="2023" name="G3 (Bethesda)">
        <title>A chromosome-level genome assembly of Zasmidium syzygii isolated from banana leaves.</title>
        <authorList>
            <person name="van Westerhoven A.C."/>
            <person name="Mehrabi R."/>
            <person name="Talebi R."/>
            <person name="Steentjes M.B.F."/>
            <person name="Corcolon B."/>
            <person name="Chong P.A."/>
            <person name="Kema G.H.J."/>
            <person name="Seidl M.F."/>
        </authorList>
    </citation>
    <scope>NUCLEOTIDE SEQUENCE [LARGE SCALE GENOMIC DNA]</scope>
    <source>
        <strain evidence="6 7">P124</strain>
    </source>
</reference>
<evidence type="ECO:0000256" key="3">
    <source>
        <dbReference type="ARBA" id="ARBA00023002"/>
    </source>
</evidence>
<proteinExistence type="inferred from homology"/>
<keyword evidence="5" id="KW-0503">Monooxygenase</keyword>
<sequence length="335" mass="38699">MKWYKEYGPIVGFTIMGQKQVLISDEKMLRDLFARRGDIYSDRGRVPAINIIARGVATFLLDKNDTWRRQRKAMGIAFSLADGGKFESFTDIESKYTLKDIVENPQDFDDHFARYAFSVVTRSSIGHFTRNIQDPYYLRVQQENAFIVNCFRPDKYLCNLAPFLLKLPEWLWKEGAVLNRFADNMWRTQLDEQAKMRQRMEDGTAPECFQTRFLANQHEWDLSDLEGVGIFSAFVGGGTRSPHNVMLSLTLCMLEHPDWLEKLQKHVDDVVGDRLPEFSDMPTLPMVRAAAMETLRYRTVHADISVPHKLAQDDIYEGYFFEKGTLVHANLGAMS</sequence>
<dbReference type="InterPro" id="IPR001128">
    <property type="entry name" value="Cyt_P450"/>
</dbReference>
<dbReference type="InterPro" id="IPR050364">
    <property type="entry name" value="Cytochrome_P450_fung"/>
</dbReference>
<dbReference type="InterPro" id="IPR036396">
    <property type="entry name" value="Cyt_P450_sf"/>
</dbReference>
<evidence type="ECO:0000256" key="5">
    <source>
        <dbReference type="ARBA" id="ARBA00023033"/>
    </source>
</evidence>
<dbReference type="InterPro" id="IPR002401">
    <property type="entry name" value="Cyt_P450_E_grp-I"/>
</dbReference>
<protein>
    <recommendedName>
        <fullName evidence="8">Cytochrome P450</fullName>
    </recommendedName>
</protein>
<dbReference type="SUPFAM" id="SSF48264">
    <property type="entry name" value="Cytochrome P450"/>
    <property type="match status" value="1"/>
</dbReference>
<comment type="caution">
    <text evidence="6">The sequence shown here is derived from an EMBL/GenBank/DDBJ whole genome shotgun (WGS) entry which is preliminary data.</text>
</comment>
<comment type="similarity">
    <text evidence="1">Belongs to the cytochrome P450 family.</text>
</comment>
<keyword evidence="4" id="KW-0408">Iron</keyword>
<dbReference type="Gene3D" id="1.10.630.10">
    <property type="entry name" value="Cytochrome P450"/>
    <property type="match status" value="1"/>
</dbReference>
<dbReference type="EMBL" id="JAXOVC010000002">
    <property type="protein sequence ID" value="KAK4506172.1"/>
    <property type="molecule type" value="Genomic_DNA"/>
</dbReference>